<accession>A0A914C7S1</accession>
<protein>
    <submittedName>
        <fullName evidence="3">DUF4126 domain-containing protein</fullName>
    </submittedName>
</protein>
<evidence type="ECO:0000256" key="1">
    <source>
        <dbReference type="SAM" id="Phobius"/>
    </source>
</evidence>
<name>A0A914C7S1_9BILA</name>
<evidence type="ECO:0000313" key="3">
    <source>
        <dbReference type="WBParaSite" id="ACRNAN_Path_515.g1957.t1"/>
    </source>
</evidence>
<dbReference type="Proteomes" id="UP000887540">
    <property type="component" value="Unplaced"/>
</dbReference>
<feature type="transmembrane region" description="Helical" evidence="1">
    <location>
        <begin position="168"/>
        <end position="186"/>
    </location>
</feature>
<feature type="transmembrane region" description="Helical" evidence="1">
    <location>
        <begin position="21"/>
        <end position="39"/>
    </location>
</feature>
<keyword evidence="1" id="KW-1133">Transmembrane helix</keyword>
<evidence type="ECO:0000313" key="2">
    <source>
        <dbReference type="Proteomes" id="UP000887540"/>
    </source>
</evidence>
<organism evidence="2 3">
    <name type="scientific">Acrobeloides nanus</name>
    <dbReference type="NCBI Taxonomy" id="290746"/>
    <lineage>
        <taxon>Eukaryota</taxon>
        <taxon>Metazoa</taxon>
        <taxon>Ecdysozoa</taxon>
        <taxon>Nematoda</taxon>
        <taxon>Chromadorea</taxon>
        <taxon>Rhabditida</taxon>
        <taxon>Tylenchina</taxon>
        <taxon>Cephalobomorpha</taxon>
        <taxon>Cephaloboidea</taxon>
        <taxon>Cephalobidae</taxon>
        <taxon>Acrobeloides</taxon>
    </lineage>
</organism>
<reference evidence="3" key="1">
    <citation type="submission" date="2022-11" db="UniProtKB">
        <authorList>
            <consortium name="WormBaseParasite"/>
        </authorList>
    </citation>
    <scope>IDENTIFICATION</scope>
</reference>
<keyword evidence="1" id="KW-0472">Membrane</keyword>
<dbReference type="WBParaSite" id="ACRNAN_Path_515.g1957.t1">
    <property type="protein sequence ID" value="ACRNAN_Path_515.g1957.t1"/>
    <property type="gene ID" value="ACRNAN_Path_515.g1957"/>
</dbReference>
<keyword evidence="1" id="KW-0812">Transmembrane</keyword>
<proteinExistence type="predicted"/>
<dbReference type="AlphaFoldDB" id="A0A914C7S1"/>
<keyword evidence="2" id="KW-1185">Reference proteome</keyword>
<sequence length="209" mass="23332">MENKLFGVCDGKEKVERTKRLAYIPFLVKIGSFITSFVGKTAALSLKSVAKPITPLIHKTISIIPKSIAKGGSFIATGIGRLANPKSRISAFLARHPLVMKSLEYAGIAVSVELGISGVKTIYDYIQSNRFEVDLKNEHNKIEELLYFIEFLDSINNPGKIQNSVKQLIIVYIIILILGFLLSYMLKQQRKRKHPPTCASTKFFATEDV</sequence>